<dbReference type="EMBL" id="UINC01211104">
    <property type="protein sequence ID" value="SVE34865.1"/>
    <property type="molecule type" value="Genomic_DNA"/>
</dbReference>
<gene>
    <name evidence="1" type="ORF">METZ01_LOCUS487719</name>
</gene>
<accession>A0A383CSL8</accession>
<proteinExistence type="predicted"/>
<reference evidence="1" key="1">
    <citation type="submission" date="2018-05" db="EMBL/GenBank/DDBJ databases">
        <authorList>
            <person name="Lanie J.A."/>
            <person name="Ng W.-L."/>
            <person name="Kazmierczak K.M."/>
            <person name="Andrzejewski T.M."/>
            <person name="Davidsen T.M."/>
            <person name="Wayne K.J."/>
            <person name="Tettelin H."/>
            <person name="Glass J.I."/>
            <person name="Rusch D."/>
            <person name="Podicherti R."/>
            <person name="Tsui H.-C.T."/>
            <person name="Winkler M.E."/>
        </authorList>
    </citation>
    <scope>NUCLEOTIDE SEQUENCE</scope>
</reference>
<sequence>MKKIFAIIASLAFAGAVFAGCPSKAFKAKLVSFDKETKTLSLKAGKKELKVKVGSKTELVGFECPTKLTAGAALEIHGCNCATKKGKVQEATKLAVAAKKGKKKDA</sequence>
<dbReference type="AlphaFoldDB" id="A0A383CSL8"/>
<dbReference type="PROSITE" id="PS51257">
    <property type="entry name" value="PROKAR_LIPOPROTEIN"/>
    <property type="match status" value="1"/>
</dbReference>
<evidence type="ECO:0000313" key="1">
    <source>
        <dbReference type="EMBL" id="SVE34865.1"/>
    </source>
</evidence>
<organism evidence="1">
    <name type="scientific">marine metagenome</name>
    <dbReference type="NCBI Taxonomy" id="408172"/>
    <lineage>
        <taxon>unclassified sequences</taxon>
        <taxon>metagenomes</taxon>
        <taxon>ecological metagenomes</taxon>
    </lineage>
</organism>
<protein>
    <submittedName>
        <fullName evidence="1">Uncharacterized protein</fullName>
    </submittedName>
</protein>
<name>A0A383CSL8_9ZZZZ</name>